<name>A0A6B3C2H9_9ACTN</name>
<evidence type="ECO:0000313" key="3">
    <source>
        <dbReference type="EMBL" id="NEC90981.1"/>
    </source>
</evidence>
<gene>
    <name evidence="3" type="ORF">G3I71_35435</name>
</gene>
<proteinExistence type="predicted"/>
<dbReference type="RefSeq" id="WP_164321309.1">
    <property type="nucleotide sequence ID" value="NZ_JAAGLU010000037.1"/>
</dbReference>
<feature type="compositionally biased region" description="Acidic residues" evidence="1">
    <location>
        <begin position="1"/>
        <end position="12"/>
    </location>
</feature>
<protein>
    <recommendedName>
        <fullName evidence="4">Secreted protein</fullName>
    </recommendedName>
</protein>
<feature type="region of interest" description="Disordered" evidence="1">
    <location>
        <begin position="1"/>
        <end position="56"/>
    </location>
</feature>
<comment type="caution">
    <text evidence="3">The sequence shown here is derived from an EMBL/GenBank/DDBJ whole genome shotgun (WGS) entry which is preliminary data.</text>
</comment>
<evidence type="ECO:0008006" key="4">
    <source>
        <dbReference type="Google" id="ProtNLM"/>
    </source>
</evidence>
<keyword evidence="2" id="KW-1133">Transmembrane helix</keyword>
<sequence>MNENENENENADTPDVQKSPEVPATPEVPETSEPQNGTSVTPVIPAPDLASPKKPVRRGRIAAIATSVLLAGAVVAGTGYTVVTVDGADRGAGAPVWKFSEATADEKRKTTPSGLAGMLVPYETDTWERGPDIGEFGSDSLLSGDQATALRKESLRDLPRTQRRRLEKQIDKQAIKGMAMRSYVGWGAAPSDYSEEPFTVSIVLSQMANKAAVRDTSRFQSEFMAALDVFRKGPRIEGHKNAKCFLPPKTDEAELDAMYCSAYVGDVLVSATAYAAEPLNTKEVAVLLREQLDRIAEPGEAV</sequence>
<feature type="compositionally biased region" description="Low complexity" evidence="1">
    <location>
        <begin position="19"/>
        <end position="34"/>
    </location>
</feature>
<dbReference type="AlphaFoldDB" id="A0A6B3C2H9"/>
<accession>A0A6B3C2H9</accession>
<reference evidence="3" key="1">
    <citation type="submission" date="2020-01" db="EMBL/GenBank/DDBJ databases">
        <title>Insect and environment-associated Actinomycetes.</title>
        <authorList>
            <person name="Currrie C."/>
            <person name="Chevrette M."/>
            <person name="Carlson C."/>
            <person name="Stubbendieck R."/>
            <person name="Wendt-Pienkowski E."/>
        </authorList>
    </citation>
    <scope>NUCLEOTIDE SEQUENCE</scope>
    <source>
        <strain evidence="3">SID12501</strain>
    </source>
</reference>
<evidence type="ECO:0000256" key="1">
    <source>
        <dbReference type="SAM" id="MobiDB-lite"/>
    </source>
</evidence>
<feature type="transmembrane region" description="Helical" evidence="2">
    <location>
        <begin position="61"/>
        <end position="83"/>
    </location>
</feature>
<keyword evidence="2" id="KW-0812">Transmembrane</keyword>
<keyword evidence="2" id="KW-0472">Membrane</keyword>
<organism evidence="3">
    <name type="scientific">Streptomyces sp. SID12501</name>
    <dbReference type="NCBI Taxonomy" id="2706042"/>
    <lineage>
        <taxon>Bacteria</taxon>
        <taxon>Bacillati</taxon>
        <taxon>Actinomycetota</taxon>
        <taxon>Actinomycetes</taxon>
        <taxon>Kitasatosporales</taxon>
        <taxon>Streptomycetaceae</taxon>
        <taxon>Streptomyces</taxon>
    </lineage>
</organism>
<evidence type="ECO:0000256" key="2">
    <source>
        <dbReference type="SAM" id="Phobius"/>
    </source>
</evidence>
<dbReference type="EMBL" id="JAAGLU010000037">
    <property type="protein sequence ID" value="NEC90981.1"/>
    <property type="molecule type" value="Genomic_DNA"/>
</dbReference>